<dbReference type="RefSeq" id="WP_153726101.1">
    <property type="nucleotide sequence ID" value="NZ_CP045875.1"/>
</dbReference>
<name>A0A5Q2N401_9FIRM</name>
<sequence>MKLLLKPLKNQKGTTLIEILIAFTLLLLVVTPLFKALHVGEKLEKYSEEEIKALYIASTILQHKKASIKLQGEAKDTVPETVQQYDNFEYEVALRPVSIGDSTWELYEVTVRVWNESGQEVQLVSRVSRR</sequence>
<accession>A0A5Q2N401</accession>
<dbReference type="EMBL" id="CP045875">
    <property type="protein sequence ID" value="QGG49051.1"/>
    <property type="molecule type" value="Genomic_DNA"/>
</dbReference>
<dbReference type="AlphaFoldDB" id="A0A5Q2N401"/>
<keyword evidence="1" id="KW-0812">Transmembrane</keyword>
<organism evidence="2 3">
    <name type="scientific">Heliorestis convoluta</name>
    <dbReference type="NCBI Taxonomy" id="356322"/>
    <lineage>
        <taxon>Bacteria</taxon>
        <taxon>Bacillati</taxon>
        <taxon>Bacillota</taxon>
        <taxon>Clostridia</taxon>
        <taxon>Eubacteriales</taxon>
        <taxon>Heliobacteriaceae</taxon>
        <taxon>Heliorestis</taxon>
    </lineage>
</organism>
<dbReference type="OrthoDB" id="9879802at2"/>
<evidence type="ECO:0000313" key="3">
    <source>
        <dbReference type="Proteomes" id="UP000366051"/>
    </source>
</evidence>
<keyword evidence="3" id="KW-1185">Reference proteome</keyword>
<protein>
    <recommendedName>
        <fullName evidence="4">Prepilin-type N-terminal cleavage/methylation domain-containing protein</fullName>
    </recommendedName>
</protein>
<proteinExistence type="predicted"/>
<dbReference type="InterPro" id="IPR012902">
    <property type="entry name" value="N_methyl_site"/>
</dbReference>
<reference evidence="3" key="1">
    <citation type="submission" date="2019-11" db="EMBL/GenBank/DDBJ databases">
        <title>Genome sequence of Heliorestis convoluta strain HH, an alkaliphilic and minimalistic phototrophic bacterium from a soda lake in Egypt.</title>
        <authorList>
            <person name="Dewey E.D."/>
            <person name="Stokes L.M."/>
            <person name="Burchell B.M."/>
            <person name="Shaffer K.N."/>
            <person name="Huntington A.M."/>
            <person name="Baker J.M."/>
            <person name="Nadendla S."/>
            <person name="Giglio M.G."/>
            <person name="Touchman J.W."/>
            <person name="Blankenship R.E."/>
            <person name="Madigan M.T."/>
            <person name="Sattley W.M."/>
        </authorList>
    </citation>
    <scope>NUCLEOTIDE SEQUENCE [LARGE SCALE GENOMIC DNA]</scope>
    <source>
        <strain evidence="3">HH</strain>
    </source>
</reference>
<keyword evidence="1" id="KW-0472">Membrane</keyword>
<dbReference type="Proteomes" id="UP000366051">
    <property type="component" value="Chromosome"/>
</dbReference>
<feature type="transmembrane region" description="Helical" evidence="1">
    <location>
        <begin position="15"/>
        <end position="37"/>
    </location>
</feature>
<gene>
    <name evidence="2" type="ORF">FTV88_2966</name>
</gene>
<keyword evidence="1" id="KW-1133">Transmembrane helix</keyword>
<evidence type="ECO:0008006" key="4">
    <source>
        <dbReference type="Google" id="ProtNLM"/>
    </source>
</evidence>
<dbReference type="KEGG" id="hcv:FTV88_2966"/>
<dbReference type="Pfam" id="PF07963">
    <property type="entry name" value="N_methyl"/>
    <property type="match status" value="1"/>
</dbReference>
<evidence type="ECO:0000256" key="1">
    <source>
        <dbReference type="SAM" id="Phobius"/>
    </source>
</evidence>
<evidence type="ECO:0000313" key="2">
    <source>
        <dbReference type="EMBL" id="QGG49051.1"/>
    </source>
</evidence>